<dbReference type="EMBL" id="SSWX01000025">
    <property type="protein sequence ID" value="THJ31289.1"/>
    <property type="molecule type" value="Genomic_DNA"/>
</dbReference>
<protein>
    <recommendedName>
        <fullName evidence="3">Chemotaxis protein</fullName>
    </recommendedName>
</protein>
<sequence>MPNRHAQPSSFQALQSIHETLKAADADLQQLDVMLSHHSERLLAAFEGAMETVDEAKHAPTANLTLTIESIQQLRQQLAQAVLHLQFQDISSQMLSHCQVRLQACQTLLEQVQTQPSQLAEAMTIPPLQGPVTQASLDAGTIELFDTLAHPSISGDHP</sequence>
<evidence type="ECO:0000313" key="1">
    <source>
        <dbReference type="EMBL" id="THJ31289.1"/>
    </source>
</evidence>
<comment type="caution">
    <text evidence="1">The sequence shown here is derived from an EMBL/GenBank/DDBJ whole genome shotgun (WGS) entry which is preliminary data.</text>
</comment>
<dbReference type="AlphaFoldDB" id="A0A4S5BGV3"/>
<proteinExistence type="predicted"/>
<dbReference type="RefSeq" id="WP_136407583.1">
    <property type="nucleotide sequence ID" value="NZ_SSWX01000025.1"/>
</dbReference>
<dbReference type="SUPFAM" id="SSF75708">
    <property type="entry name" value="Chemotaxis phosphatase CheZ"/>
    <property type="match status" value="1"/>
</dbReference>
<name>A0A4S5BGV3_9BURK</name>
<keyword evidence="2" id="KW-1185">Reference proteome</keyword>
<evidence type="ECO:0000313" key="2">
    <source>
        <dbReference type="Proteomes" id="UP000306236"/>
    </source>
</evidence>
<organism evidence="1 2">
    <name type="scientific">Lampropedia aestuarii</name>
    <dbReference type="NCBI Taxonomy" id="2562762"/>
    <lineage>
        <taxon>Bacteria</taxon>
        <taxon>Pseudomonadati</taxon>
        <taxon>Pseudomonadota</taxon>
        <taxon>Betaproteobacteria</taxon>
        <taxon>Burkholderiales</taxon>
        <taxon>Comamonadaceae</taxon>
        <taxon>Lampropedia</taxon>
    </lineage>
</organism>
<accession>A0A4S5BGV3</accession>
<reference evidence="1 2" key="1">
    <citation type="submission" date="2019-04" db="EMBL/GenBank/DDBJ databases">
        <title>Lampropedia sp YIM MLB12 draf genome.</title>
        <authorList>
            <person name="Wang Y.-X."/>
        </authorList>
    </citation>
    <scope>NUCLEOTIDE SEQUENCE [LARGE SCALE GENOMIC DNA]</scope>
    <source>
        <strain evidence="1 2">YIM MLB12</strain>
    </source>
</reference>
<dbReference type="Proteomes" id="UP000306236">
    <property type="component" value="Unassembled WGS sequence"/>
</dbReference>
<evidence type="ECO:0008006" key="3">
    <source>
        <dbReference type="Google" id="ProtNLM"/>
    </source>
</evidence>
<gene>
    <name evidence="1" type="ORF">E8K88_15485</name>
</gene>